<reference evidence="1 2" key="1">
    <citation type="submission" date="2016-03" db="EMBL/GenBank/DDBJ databases">
        <title>Comparative genomics of Pseudogymnoascus destructans, the fungus causing white-nose syndrome of bats.</title>
        <authorList>
            <person name="Palmer J.M."/>
            <person name="Drees K.P."/>
            <person name="Foster J.T."/>
            <person name="Lindner D.L."/>
        </authorList>
    </citation>
    <scope>NUCLEOTIDE SEQUENCE [LARGE SCALE GENOMIC DNA]</scope>
    <source>
        <strain evidence="1 2">UAMH 10579</strain>
    </source>
</reference>
<dbReference type="InterPro" id="IPR038084">
    <property type="entry name" value="PduO/GlcC-like_sf"/>
</dbReference>
<dbReference type="PANTHER" id="PTHR34309">
    <property type="entry name" value="SLR1406 PROTEIN"/>
    <property type="match status" value="1"/>
</dbReference>
<gene>
    <name evidence="1" type="ORF">VE01_01670</name>
</gene>
<evidence type="ECO:0000313" key="2">
    <source>
        <dbReference type="Proteomes" id="UP000091956"/>
    </source>
</evidence>
<organism evidence="1 2">
    <name type="scientific">Pseudogymnoascus verrucosus</name>
    <dbReference type="NCBI Taxonomy" id="342668"/>
    <lineage>
        <taxon>Eukaryota</taxon>
        <taxon>Fungi</taxon>
        <taxon>Dikarya</taxon>
        <taxon>Ascomycota</taxon>
        <taxon>Pezizomycotina</taxon>
        <taxon>Leotiomycetes</taxon>
        <taxon>Thelebolales</taxon>
        <taxon>Thelebolaceae</taxon>
        <taxon>Pseudogymnoascus</taxon>
    </lineage>
</organism>
<dbReference type="Pfam" id="PF03928">
    <property type="entry name" value="HbpS-like"/>
    <property type="match status" value="1"/>
</dbReference>
<accession>A0A1B8GWL4</accession>
<dbReference type="Gene3D" id="3.30.450.150">
    <property type="entry name" value="Haem-degrading domain"/>
    <property type="match status" value="1"/>
</dbReference>
<reference evidence="2" key="2">
    <citation type="journal article" date="2018" name="Nat. Commun.">
        <title>Extreme sensitivity to ultraviolet light in the fungal pathogen causing white-nose syndrome of bats.</title>
        <authorList>
            <person name="Palmer J.M."/>
            <person name="Drees K.P."/>
            <person name="Foster J.T."/>
            <person name="Lindner D.L."/>
        </authorList>
    </citation>
    <scope>NUCLEOTIDE SEQUENCE [LARGE SCALE GENOMIC DNA]</scope>
    <source>
        <strain evidence="2">UAMH 10579</strain>
    </source>
</reference>
<dbReference type="GeneID" id="28835056"/>
<proteinExistence type="predicted"/>
<dbReference type="EMBL" id="KV460209">
    <property type="protein sequence ID" value="OBU00218.1"/>
    <property type="molecule type" value="Genomic_DNA"/>
</dbReference>
<dbReference type="Proteomes" id="UP000091956">
    <property type="component" value="Unassembled WGS sequence"/>
</dbReference>
<dbReference type="AlphaFoldDB" id="A0A1B8GWL4"/>
<dbReference type="OrthoDB" id="2276076at2759"/>
<sequence>MAKFNSQAVQDMPHLTLYGAQLASAAAIAKAQEIQVPEDIAIVDASQQLLHFQRMPKAKYASIDIAINKAFTAAGFGLPTHAYKENVSPGGPLFGINNSNGGRFMTIGGGLPIEIDGRVIGAIGCSTGTPDEDRQVAQAGVDAVLAHVKKENGS</sequence>
<dbReference type="SUPFAM" id="SSF143744">
    <property type="entry name" value="GlcG-like"/>
    <property type="match status" value="1"/>
</dbReference>
<dbReference type="RefSeq" id="XP_018133950.1">
    <property type="nucleotide sequence ID" value="XM_018271188.2"/>
</dbReference>
<dbReference type="PANTHER" id="PTHR34309:SF1">
    <property type="entry name" value="PROTEIN GLCG"/>
    <property type="match status" value="1"/>
</dbReference>
<protein>
    <submittedName>
        <fullName evidence="1">Uncharacterized protein</fullName>
    </submittedName>
</protein>
<dbReference type="InterPro" id="IPR052517">
    <property type="entry name" value="GlcG_carb_metab_protein"/>
</dbReference>
<keyword evidence="2" id="KW-1185">Reference proteome</keyword>
<name>A0A1B8GWL4_9PEZI</name>
<evidence type="ECO:0000313" key="1">
    <source>
        <dbReference type="EMBL" id="OBU00218.1"/>
    </source>
</evidence>
<dbReference type="InterPro" id="IPR005624">
    <property type="entry name" value="PduO/GlcC-like"/>
</dbReference>